<dbReference type="AlphaFoldDB" id="A0AAV2FDM5"/>
<organism evidence="1 2">
    <name type="scientific">Linum trigynum</name>
    <dbReference type="NCBI Taxonomy" id="586398"/>
    <lineage>
        <taxon>Eukaryota</taxon>
        <taxon>Viridiplantae</taxon>
        <taxon>Streptophyta</taxon>
        <taxon>Embryophyta</taxon>
        <taxon>Tracheophyta</taxon>
        <taxon>Spermatophyta</taxon>
        <taxon>Magnoliopsida</taxon>
        <taxon>eudicotyledons</taxon>
        <taxon>Gunneridae</taxon>
        <taxon>Pentapetalae</taxon>
        <taxon>rosids</taxon>
        <taxon>fabids</taxon>
        <taxon>Malpighiales</taxon>
        <taxon>Linaceae</taxon>
        <taxon>Linum</taxon>
    </lineage>
</organism>
<sequence length="104" mass="11784">MISLKKLLGELLQSVQEEEVQERVQKEVVEDDESEAEGVLDLFPGVILHFEEGMRVGETIGVYAEDEVEVEESCSGHEFGHIDIGPSWWTRWWPIDVVISSLGQ</sequence>
<keyword evidence="2" id="KW-1185">Reference proteome</keyword>
<accession>A0AAV2FDM5</accession>
<evidence type="ECO:0000313" key="2">
    <source>
        <dbReference type="Proteomes" id="UP001497516"/>
    </source>
</evidence>
<dbReference type="Proteomes" id="UP001497516">
    <property type="component" value="Chromosome 6"/>
</dbReference>
<reference evidence="1 2" key="1">
    <citation type="submission" date="2024-04" db="EMBL/GenBank/DDBJ databases">
        <authorList>
            <person name="Fracassetti M."/>
        </authorList>
    </citation>
    <scope>NUCLEOTIDE SEQUENCE [LARGE SCALE GENOMIC DNA]</scope>
</reference>
<protein>
    <submittedName>
        <fullName evidence="1">Uncharacterized protein</fullName>
    </submittedName>
</protein>
<name>A0AAV2FDM5_9ROSI</name>
<dbReference type="EMBL" id="OZ034819">
    <property type="protein sequence ID" value="CAL1396363.1"/>
    <property type="molecule type" value="Genomic_DNA"/>
</dbReference>
<gene>
    <name evidence="1" type="ORF">LTRI10_LOCUS36736</name>
</gene>
<evidence type="ECO:0000313" key="1">
    <source>
        <dbReference type="EMBL" id="CAL1396363.1"/>
    </source>
</evidence>
<proteinExistence type="predicted"/>